<dbReference type="Proteomes" id="UP001185863">
    <property type="component" value="Unassembled WGS sequence"/>
</dbReference>
<evidence type="ECO:0000259" key="1">
    <source>
        <dbReference type="PROSITE" id="PS51729"/>
    </source>
</evidence>
<evidence type="ECO:0000313" key="3">
    <source>
        <dbReference type="Proteomes" id="UP001185863"/>
    </source>
</evidence>
<feature type="domain" description="N-acetyltransferase" evidence="1">
    <location>
        <begin position="16"/>
        <end position="102"/>
    </location>
</feature>
<dbReference type="GO" id="GO:0016746">
    <property type="term" value="F:acyltransferase activity"/>
    <property type="evidence" value="ECO:0007669"/>
    <property type="project" value="UniProtKB-KW"/>
</dbReference>
<name>A0AAE4V1Q4_9NOCA</name>
<sequence>MTHSDNTSPALDTTVTHVPDRHRYELGVSGQRVGFTAYRDHDGRRVFFHTEIDDAFSGHGLSSILIRHALDDVRRSGLRIVAVCPLVAAYLKKHDDFEDITDPVTSEILEFIRSSTR</sequence>
<dbReference type="PROSITE" id="PS51729">
    <property type="entry name" value="GNAT_YJDJ"/>
    <property type="match status" value="1"/>
</dbReference>
<dbReference type="InterPro" id="IPR031165">
    <property type="entry name" value="GNAT_YJDJ"/>
</dbReference>
<dbReference type="SUPFAM" id="SSF55729">
    <property type="entry name" value="Acyl-CoA N-acyltransferases (Nat)"/>
    <property type="match status" value="1"/>
</dbReference>
<organism evidence="2 3">
    <name type="scientific">Rhodococcus oxybenzonivorans</name>
    <dbReference type="NCBI Taxonomy" id="1990687"/>
    <lineage>
        <taxon>Bacteria</taxon>
        <taxon>Bacillati</taxon>
        <taxon>Actinomycetota</taxon>
        <taxon>Actinomycetes</taxon>
        <taxon>Mycobacteriales</taxon>
        <taxon>Nocardiaceae</taxon>
        <taxon>Rhodococcus</taxon>
    </lineage>
</organism>
<comment type="caution">
    <text evidence="2">The sequence shown here is derived from an EMBL/GenBank/DDBJ whole genome shotgun (WGS) entry which is preliminary data.</text>
</comment>
<reference evidence="2" key="1">
    <citation type="submission" date="2023-10" db="EMBL/GenBank/DDBJ databases">
        <title>Development of a sustainable strategy for remediation of hydrocarbon-contaminated territories based on the waste exchange concept.</title>
        <authorList>
            <person name="Krivoruchko A."/>
        </authorList>
    </citation>
    <scope>NUCLEOTIDE SEQUENCE</scope>
    <source>
        <strain evidence="2">IEGM 68</strain>
    </source>
</reference>
<dbReference type="InterPro" id="IPR016181">
    <property type="entry name" value="Acyl_CoA_acyltransferase"/>
</dbReference>
<dbReference type="EC" id="2.3.1.-" evidence="2"/>
<dbReference type="InterPro" id="IPR045057">
    <property type="entry name" value="Gcn5-rel_NAT"/>
</dbReference>
<proteinExistence type="predicted"/>
<dbReference type="Gene3D" id="3.40.630.30">
    <property type="match status" value="1"/>
</dbReference>
<keyword evidence="2" id="KW-0012">Acyltransferase</keyword>
<dbReference type="Pfam" id="PF14542">
    <property type="entry name" value="Acetyltransf_CG"/>
    <property type="match status" value="1"/>
</dbReference>
<dbReference type="PANTHER" id="PTHR31435">
    <property type="entry name" value="PROTEIN NATD1"/>
    <property type="match status" value="1"/>
</dbReference>
<dbReference type="AlphaFoldDB" id="A0AAE4V1Q4"/>
<keyword evidence="2" id="KW-0808">Transferase</keyword>
<protein>
    <submittedName>
        <fullName evidence="2">GNAT family N-acetyltransferase</fullName>
        <ecNumber evidence="2">2.3.1.-</ecNumber>
    </submittedName>
</protein>
<gene>
    <name evidence="2" type="ORF">R4315_21325</name>
</gene>
<dbReference type="PANTHER" id="PTHR31435:SF10">
    <property type="entry name" value="BSR4717 PROTEIN"/>
    <property type="match status" value="1"/>
</dbReference>
<dbReference type="EMBL" id="JAWLUP010000069">
    <property type="protein sequence ID" value="MDV7267073.1"/>
    <property type="molecule type" value="Genomic_DNA"/>
</dbReference>
<dbReference type="RefSeq" id="WP_213575795.1">
    <property type="nucleotide sequence ID" value="NZ_JAWLUP010000069.1"/>
</dbReference>
<accession>A0AAE4V1Q4</accession>
<evidence type="ECO:0000313" key="2">
    <source>
        <dbReference type="EMBL" id="MDV7267073.1"/>
    </source>
</evidence>